<feature type="compositionally biased region" description="Low complexity" evidence="1">
    <location>
        <begin position="54"/>
        <end position="73"/>
    </location>
</feature>
<evidence type="ECO:0000313" key="4">
    <source>
        <dbReference type="Proteomes" id="UP000001192"/>
    </source>
</evidence>
<accession>B2JQH2</accession>
<keyword evidence="2" id="KW-0732">Signal</keyword>
<proteinExistence type="predicted"/>
<protein>
    <recommendedName>
        <fullName evidence="5">Alginate regulatory protein AlgP</fullName>
    </recommendedName>
</protein>
<dbReference type="eggNOG" id="ENOG5030XHU">
    <property type="taxonomic scope" value="Bacteria"/>
</dbReference>
<evidence type="ECO:0000313" key="3">
    <source>
        <dbReference type="EMBL" id="ACC73513.1"/>
    </source>
</evidence>
<gene>
    <name evidence="3" type="ordered locus">Bphy_4399</name>
</gene>
<keyword evidence="4" id="KW-1185">Reference proteome</keyword>
<name>B2JQH2_PARP8</name>
<dbReference type="KEGG" id="bph:Bphy_4399"/>
<dbReference type="EMBL" id="CP001044">
    <property type="protein sequence ID" value="ACC73513.1"/>
    <property type="molecule type" value="Genomic_DNA"/>
</dbReference>
<feature type="chain" id="PRO_5002777457" description="Alginate regulatory protein AlgP" evidence="2">
    <location>
        <begin position="31"/>
        <end position="144"/>
    </location>
</feature>
<dbReference type="AlphaFoldDB" id="B2JQH2"/>
<dbReference type="Proteomes" id="UP000001192">
    <property type="component" value="Chromosome 2"/>
</dbReference>
<evidence type="ECO:0000256" key="1">
    <source>
        <dbReference type="SAM" id="MobiDB-lite"/>
    </source>
</evidence>
<feature type="region of interest" description="Disordered" evidence="1">
    <location>
        <begin position="41"/>
        <end position="144"/>
    </location>
</feature>
<organism evidence="3 4">
    <name type="scientific">Paraburkholderia phymatum (strain DSM 17167 / CIP 108236 / LMG 21445 / STM815)</name>
    <name type="common">Burkholderia phymatum</name>
    <dbReference type="NCBI Taxonomy" id="391038"/>
    <lineage>
        <taxon>Bacteria</taxon>
        <taxon>Pseudomonadati</taxon>
        <taxon>Pseudomonadota</taxon>
        <taxon>Betaproteobacteria</taxon>
        <taxon>Burkholderiales</taxon>
        <taxon>Burkholderiaceae</taxon>
        <taxon>Paraburkholderia</taxon>
    </lineage>
</organism>
<reference evidence="4" key="1">
    <citation type="journal article" date="2014" name="Stand. Genomic Sci.">
        <title>Complete genome sequence of Burkholderia phymatum STM815(T), a broad host range and efficient nitrogen-fixing symbiont of Mimosa species.</title>
        <authorList>
            <person name="Moulin L."/>
            <person name="Klonowska A."/>
            <person name="Caroline B."/>
            <person name="Booth K."/>
            <person name="Vriezen J.A."/>
            <person name="Melkonian R."/>
            <person name="James E.K."/>
            <person name="Young J.P."/>
            <person name="Bena G."/>
            <person name="Hauser L."/>
            <person name="Land M."/>
            <person name="Kyrpides N."/>
            <person name="Bruce D."/>
            <person name="Chain P."/>
            <person name="Copeland A."/>
            <person name="Pitluck S."/>
            <person name="Woyke T."/>
            <person name="Lizotte-Waniewski M."/>
            <person name="Bristow J."/>
            <person name="Riley M."/>
        </authorList>
    </citation>
    <scope>NUCLEOTIDE SEQUENCE [LARGE SCALE GENOMIC DNA]</scope>
    <source>
        <strain evidence="4">DSM 17167 / CIP 108236 / LMG 21445 / STM815</strain>
    </source>
</reference>
<sequence length="144" mass="14790" precursor="true">MSFCTETAVSLRSKVWVTMVLLCASMAAQAEYKEVWNPPEAARGAQRAQHAPHAKASAPHAKAVVAKPVAPAKTKAKSKSKSSEPHGAAVKSWHATGVKATHAKPSEAAAKPGPAAAKPTQAAASPAIQPGNGSTPRDLPPILH</sequence>
<dbReference type="HOGENOM" id="CLU_1913099_0_0_4"/>
<evidence type="ECO:0000256" key="2">
    <source>
        <dbReference type="SAM" id="SignalP"/>
    </source>
</evidence>
<evidence type="ECO:0008006" key="5">
    <source>
        <dbReference type="Google" id="ProtNLM"/>
    </source>
</evidence>
<dbReference type="STRING" id="391038.Bphy_4399"/>
<feature type="signal peptide" evidence="2">
    <location>
        <begin position="1"/>
        <end position="30"/>
    </location>
</feature>
<feature type="compositionally biased region" description="Low complexity" evidence="1">
    <location>
        <begin position="106"/>
        <end position="127"/>
    </location>
</feature>